<organism evidence="2 3">
    <name type="scientific">Choiromyces venosus 120613-1</name>
    <dbReference type="NCBI Taxonomy" id="1336337"/>
    <lineage>
        <taxon>Eukaryota</taxon>
        <taxon>Fungi</taxon>
        <taxon>Dikarya</taxon>
        <taxon>Ascomycota</taxon>
        <taxon>Pezizomycotina</taxon>
        <taxon>Pezizomycetes</taxon>
        <taxon>Pezizales</taxon>
        <taxon>Tuberaceae</taxon>
        <taxon>Choiromyces</taxon>
    </lineage>
</organism>
<dbReference type="Proteomes" id="UP000276215">
    <property type="component" value="Unassembled WGS sequence"/>
</dbReference>
<dbReference type="InterPro" id="IPR018535">
    <property type="entry name" value="DUF1996"/>
</dbReference>
<evidence type="ECO:0000313" key="3">
    <source>
        <dbReference type="Proteomes" id="UP000276215"/>
    </source>
</evidence>
<evidence type="ECO:0000313" key="2">
    <source>
        <dbReference type="EMBL" id="RPA91133.1"/>
    </source>
</evidence>
<dbReference type="SMART" id="SM00321">
    <property type="entry name" value="WSC"/>
    <property type="match status" value="1"/>
</dbReference>
<dbReference type="InterPro" id="IPR002889">
    <property type="entry name" value="WSC_carb-bd"/>
</dbReference>
<name>A0A3N4IY84_9PEZI</name>
<proteinExistence type="predicted"/>
<gene>
    <name evidence="2" type="ORF">L873DRAFT_1831508</name>
</gene>
<dbReference type="OrthoDB" id="74764at2759"/>
<dbReference type="Pfam" id="PF01822">
    <property type="entry name" value="WSC"/>
    <property type="match status" value="1"/>
</dbReference>
<keyword evidence="3" id="KW-1185">Reference proteome</keyword>
<dbReference type="Pfam" id="PF09362">
    <property type="entry name" value="DUF1996"/>
    <property type="match status" value="1"/>
</dbReference>
<reference evidence="2 3" key="1">
    <citation type="journal article" date="2018" name="Nat. Ecol. Evol.">
        <title>Pezizomycetes genomes reveal the molecular basis of ectomycorrhizal truffle lifestyle.</title>
        <authorList>
            <person name="Murat C."/>
            <person name="Payen T."/>
            <person name="Noel B."/>
            <person name="Kuo A."/>
            <person name="Morin E."/>
            <person name="Chen J."/>
            <person name="Kohler A."/>
            <person name="Krizsan K."/>
            <person name="Balestrini R."/>
            <person name="Da Silva C."/>
            <person name="Montanini B."/>
            <person name="Hainaut M."/>
            <person name="Levati E."/>
            <person name="Barry K.W."/>
            <person name="Belfiori B."/>
            <person name="Cichocki N."/>
            <person name="Clum A."/>
            <person name="Dockter R.B."/>
            <person name="Fauchery L."/>
            <person name="Guy J."/>
            <person name="Iotti M."/>
            <person name="Le Tacon F."/>
            <person name="Lindquist E.A."/>
            <person name="Lipzen A."/>
            <person name="Malagnac F."/>
            <person name="Mello A."/>
            <person name="Molinier V."/>
            <person name="Miyauchi S."/>
            <person name="Poulain J."/>
            <person name="Riccioni C."/>
            <person name="Rubini A."/>
            <person name="Sitrit Y."/>
            <person name="Splivallo R."/>
            <person name="Traeger S."/>
            <person name="Wang M."/>
            <person name="Zifcakova L."/>
            <person name="Wipf D."/>
            <person name="Zambonelli A."/>
            <person name="Paolocci F."/>
            <person name="Nowrousian M."/>
            <person name="Ottonello S."/>
            <person name="Baldrian P."/>
            <person name="Spatafora J.W."/>
            <person name="Henrissat B."/>
            <person name="Nagy L.G."/>
            <person name="Aury J.M."/>
            <person name="Wincker P."/>
            <person name="Grigoriev I.V."/>
            <person name="Bonfante P."/>
            <person name="Martin F.M."/>
        </authorList>
    </citation>
    <scope>NUCLEOTIDE SEQUENCE [LARGE SCALE GENOMIC DNA]</scope>
    <source>
        <strain evidence="2 3">120613-1</strain>
    </source>
</reference>
<protein>
    <submittedName>
        <fullName evidence="2">WSC-domain-containing protein</fullName>
    </submittedName>
</protein>
<dbReference type="PROSITE" id="PS51212">
    <property type="entry name" value="WSC"/>
    <property type="match status" value="1"/>
</dbReference>
<evidence type="ECO:0000259" key="1">
    <source>
        <dbReference type="PROSITE" id="PS51212"/>
    </source>
</evidence>
<sequence>MFGRTSLISGSVAAVLALTTILPQAAAFWRLPCLNTLLVERNDPIFDPGAVAAHLHTVMGGNAFNFTMDYQKARSSTCSSCSVKEDLSNYWIPNVFYQAKNGSFFPVEQIGGATIYYLQRRDPPTEKLTAFPPNFRMVTGDPWLRHNTSVNGRTDAFTYICLDYSGRSNGMKDRYTEFPPRNCPSGLRVQIFFPSCWNGKDLDSPDHKSHVAYPINVNYGKCPPSHPVKLIAMFYEVIFNTNAFKDQWYDNKQPFVLSNGDPTGYSLHGDFLNGWDINVLQRAIDTCDSSSGVVEQCKEFTFFDRDKVMDCMVPPRVDEQTTGWLEKLPGCNPIQPGPDRAVKHTNCGAQEKIGEPKRYYTDVSAKGWEYFGCVMDTLNSRTFPERRDFNDLTIEKCIDYCVSKNFKWAGMEYGRECYCGKSAPPQDRTGFTRCTNPCAGNDKQFCGAAQRLSTYRAKDEPSSSSP</sequence>
<feature type="domain" description="WSC" evidence="1">
    <location>
        <begin position="367"/>
        <end position="458"/>
    </location>
</feature>
<dbReference type="AlphaFoldDB" id="A0A3N4IY84"/>
<accession>A0A3N4IY84</accession>
<dbReference type="EMBL" id="ML120504">
    <property type="protein sequence ID" value="RPA91133.1"/>
    <property type="molecule type" value="Genomic_DNA"/>
</dbReference>
<dbReference type="PANTHER" id="PTHR43662">
    <property type="match status" value="1"/>
</dbReference>
<dbReference type="PANTHER" id="PTHR43662:SF3">
    <property type="entry name" value="DOMAIN PROTEIN, PUTATIVE (AFU_ORTHOLOGUE AFUA_6G11970)-RELATED"/>
    <property type="match status" value="1"/>
</dbReference>
<dbReference type="STRING" id="1336337.A0A3N4IY84"/>